<accession>A0A3M6WAN5</accession>
<dbReference type="SMART" id="SM00385">
    <property type="entry name" value="CYCLIN"/>
    <property type="match status" value="2"/>
</dbReference>
<evidence type="ECO:0000256" key="3">
    <source>
        <dbReference type="RuleBase" id="RU000383"/>
    </source>
</evidence>
<dbReference type="EMBL" id="QWIJ01001280">
    <property type="protein sequence ID" value="RMX75518.1"/>
    <property type="molecule type" value="Genomic_DNA"/>
</dbReference>
<dbReference type="InterPro" id="IPR006671">
    <property type="entry name" value="Cyclin_N"/>
</dbReference>
<comment type="similarity">
    <text evidence="1">Belongs to the cyclin family. Cyclin C subfamily.</text>
</comment>
<feature type="region of interest" description="Disordered" evidence="4">
    <location>
        <begin position="309"/>
        <end position="533"/>
    </location>
</feature>
<evidence type="ECO:0000256" key="2">
    <source>
        <dbReference type="ARBA" id="ARBA00014912"/>
    </source>
</evidence>
<dbReference type="Proteomes" id="UP000282582">
    <property type="component" value="Unassembled WGS sequence"/>
</dbReference>
<evidence type="ECO:0000313" key="8">
    <source>
        <dbReference type="Proteomes" id="UP000281245"/>
    </source>
</evidence>
<dbReference type="Proteomes" id="UP000281245">
    <property type="component" value="Unassembled WGS sequence"/>
</dbReference>
<feature type="compositionally biased region" description="Gly residues" evidence="4">
    <location>
        <begin position="442"/>
        <end position="451"/>
    </location>
</feature>
<sequence>MPPPSRTDHLPTSHPAQRQRPKSPNRVLAETEAQWIFTEAELDNTPSVQDGMSVAEEREIRAKGVNFIVQVGIMLKLPQLTLSTAAVFFQRFLMRASLKKARDTIPKLHQYQSAATALFLATKVEESCRKMKEMIIAFCRVAQKNPNMIVDEQSKDYWRWRDCILFNEDVLLETLCFDLTVESPHRQLFDMLKYYGVEHNKRLRNAAWAFVTDSNNTQLCLLHSSRTIAVAGMYAACRYCDIQLPDDSKGRPWWATQHVRLKDVRRAVDYMCANYESATNKLNGPAGSQDSMGGARSIYVGLSTPANGNDGAADGWDSTRLRQDEQGNSPFLPPPSERRASNASSIGVKRDREDGQPAPILEGGVNGVIPEDGELESKRVKLDDTKTPTNGLPQEPDPYATGDQKLEEERLKIRHANEQAEADVKAADQQSQQPLPLSAPQPGGGSQGLGVNGRPAINNDNDQAPTAVAPVDFPAEVEEGELPDAVAEDEQQGSTGNLLDNLPEPGMDEESDRAKANQAANAGEGSEEGEVEE</sequence>
<dbReference type="GO" id="GO:0016538">
    <property type="term" value="F:cyclin-dependent protein serine/threonine kinase regulator activity"/>
    <property type="evidence" value="ECO:0007669"/>
    <property type="project" value="InterPro"/>
</dbReference>
<dbReference type="Gene3D" id="1.10.472.10">
    <property type="entry name" value="Cyclin-like"/>
    <property type="match status" value="2"/>
</dbReference>
<dbReference type="InterPro" id="IPR036915">
    <property type="entry name" value="Cyclin-like_sf"/>
</dbReference>
<dbReference type="PANTHER" id="PTHR10026">
    <property type="entry name" value="CYCLIN"/>
    <property type="match status" value="1"/>
</dbReference>
<dbReference type="GO" id="GO:0006357">
    <property type="term" value="P:regulation of transcription by RNA polymerase II"/>
    <property type="evidence" value="ECO:0007669"/>
    <property type="project" value="InterPro"/>
</dbReference>
<dbReference type="FunFam" id="1.10.472.10:FF:000072">
    <property type="entry name" value="Cyclin Pch1"/>
    <property type="match status" value="1"/>
</dbReference>
<comment type="caution">
    <text evidence="6">The sequence shown here is derived from an EMBL/GenBank/DDBJ whole genome shotgun (WGS) entry which is preliminary data.</text>
</comment>
<evidence type="ECO:0000256" key="4">
    <source>
        <dbReference type="SAM" id="MobiDB-lite"/>
    </source>
</evidence>
<feature type="region of interest" description="Disordered" evidence="4">
    <location>
        <begin position="1"/>
        <end position="25"/>
    </location>
</feature>
<proteinExistence type="inferred from homology"/>
<evidence type="ECO:0000259" key="5">
    <source>
        <dbReference type="SMART" id="SM00385"/>
    </source>
</evidence>
<feature type="domain" description="Cyclin-like" evidence="5">
    <location>
        <begin position="66"/>
        <end position="173"/>
    </location>
</feature>
<feature type="compositionally biased region" description="Basic and acidic residues" evidence="4">
    <location>
        <begin position="404"/>
        <end position="426"/>
    </location>
</feature>
<feature type="compositionally biased region" description="Acidic residues" evidence="4">
    <location>
        <begin position="475"/>
        <end position="491"/>
    </location>
</feature>
<evidence type="ECO:0000256" key="1">
    <source>
        <dbReference type="ARBA" id="ARBA00008638"/>
    </source>
</evidence>
<feature type="domain" description="Cyclin-like" evidence="5">
    <location>
        <begin position="186"/>
        <end position="273"/>
    </location>
</feature>
<dbReference type="SUPFAM" id="SSF47954">
    <property type="entry name" value="Cyclin-like"/>
    <property type="match status" value="2"/>
</dbReference>
<feature type="compositionally biased region" description="Basic and acidic residues" evidence="4">
    <location>
        <begin position="375"/>
        <end position="386"/>
    </location>
</feature>
<feature type="compositionally biased region" description="Basic and acidic residues" evidence="4">
    <location>
        <begin position="1"/>
        <end position="11"/>
    </location>
</feature>
<dbReference type="EMBL" id="QWIK01000697">
    <property type="protein sequence ID" value="RMY02226.1"/>
    <property type="molecule type" value="Genomic_DNA"/>
</dbReference>
<dbReference type="CDD" id="cd20546">
    <property type="entry name" value="CYCLIN_SpCG1C_ScCTK2-like_rpt2"/>
    <property type="match status" value="1"/>
</dbReference>
<dbReference type="Pfam" id="PF00134">
    <property type="entry name" value="Cyclin_N"/>
    <property type="match status" value="1"/>
</dbReference>
<dbReference type="CDD" id="cd20545">
    <property type="entry name" value="CYCLIN_SpCG1C-like_rpt1"/>
    <property type="match status" value="1"/>
</dbReference>
<protein>
    <recommendedName>
        <fullName evidence="2">RNA polymerase II holoenzyme cyclin-like subunit</fullName>
    </recommendedName>
</protein>
<organism evidence="6 8">
    <name type="scientific">Hortaea werneckii</name>
    <name type="common">Black yeast</name>
    <name type="synonym">Cladosporium werneckii</name>
    <dbReference type="NCBI Taxonomy" id="91943"/>
    <lineage>
        <taxon>Eukaryota</taxon>
        <taxon>Fungi</taxon>
        <taxon>Dikarya</taxon>
        <taxon>Ascomycota</taxon>
        <taxon>Pezizomycotina</taxon>
        <taxon>Dothideomycetes</taxon>
        <taxon>Dothideomycetidae</taxon>
        <taxon>Mycosphaerellales</taxon>
        <taxon>Teratosphaeriaceae</taxon>
        <taxon>Hortaea</taxon>
    </lineage>
</organism>
<dbReference type="OrthoDB" id="25002at2759"/>
<dbReference type="InterPro" id="IPR043198">
    <property type="entry name" value="Cyclin/Ssn8"/>
</dbReference>
<gene>
    <name evidence="7" type="ORF">D0868_08071</name>
    <name evidence="6" type="ORF">D0869_11548</name>
</gene>
<feature type="compositionally biased region" description="Low complexity" evidence="4">
    <location>
        <begin position="429"/>
        <end position="441"/>
    </location>
</feature>
<evidence type="ECO:0000313" key="9">
    <source>
        <dbReference type="Proteomes" id="UP000282582"/>
    </source>
</evidence>
<evidence type="ECO:0000313" key="7">
    <source>
        <dbReference type="EMBL" id="RMY02226.1"/>
    </source>
</evidence>
<evidence type="ECO:0000313" key="6">
    <source>
        <dbReference type="EMBL" id="RMX75518.1"/>
    </source>
</evidence>
<dbReference type="VEuPathDB" id="FungiDB:BTJ68_02028"/>
<reference evidence="8 9" key="1">
    <citation type="journal article" date="2018" name="BMC Genomics">
        <title>Genomic evidence for intraspecific hybridization in a clonal and extremely halotolerant yeast.</title>
        <authorList>
            <person name="Gostincar C."/>
            <person name="Stajich J.E."/>
            <person name="Zupancic J."/>
            <person name="Zalar P."/>
            <person name="Gunde-Cimerman N."/>
        </authorList>
    </citation>
    <scope>NUCLEOTIDE SEQUENCE [LARGE SCALE GENOMIC DNA]</scope>
    <source>
        <strain evidence="7 9">EXF-6654</strain>
        <strain evidence="6 8">EXF-6656</strain>
    </source>
</reference>
<name>A0A3M6WAN5_HORWE</name>
<dbReference type="InterPro" id="IPR013763">
    <property type="entry name" value="Cyclin-like_dom"/>
</dbReference>
<keyword evidence="3" id="KW-0195">Cyclin</keyword>
<dbReference type="AlphaFoldDB" id="A0A3M6WAN5"/>